<keyword evidence="10" id="KW-0150">Chloroplast</keyword>
<keyword evidence="10" id="KW-0934">Plastid</keyword>
<gene>
    <name evidence="8 10" type="primary">trpA</name>
</gene>
<organism evidence="10">
    <name type="scientific">Pterocladiophila hemisphaerica</name>
    <dbReference type="NCBI Taxonomy" id="2712948"/>
    <lineage>
        <taxon>Eukaryota</taxon>
        <taxon>Rhodophyta</taxon>
        <taxon>Florideophyceae</taxon>
        <taxon>Rhodymeniophycidae</taxon>
        <taxon>Gracilariales</taxon>
        <taxon>Pterocladiophilaceae</taxon>
        <taxon>Pterocladiophila</taxon>
    </lineage>
</organism>
<dbReference type="PANTHER" id="PTHR43406">
    <property type="entry name" value="TRYPTOPHAN SYNTHASE, ALPHA CHAIN"/>
    <property type="match status" value="1"/>
</dbReference>
<keyword evidence="5 8" id="KW-0057">Aromatic amino acid biosynthesis</keyword>
<comment type="subunit">
    <text evidence="2 8">Tetramer of two alpha and two beta chains.</text>
</comment>
<dbReference type="GO" id="GO:0009507">
    <property type="term" value="C:chloroplast"/>
    <property type="evidence" value="ECO:0007669"/>
    <property type="project" value="UniProtKB-SubCell"/>
</dbReference>
<evidence type="ECO:0000256" key="7">
    <source>
        <dbReference type="ARBA" id="ARBA00049047"/>
    </source>
</evidence>
<dbReference type="CDD" id="cd04724">
    <property type="entry name" value="Tryptophan_synthase_alpha"/>
    <property type="match status" value="1"/>
</dbReference>
<dbReference type="NCBIfam" id="TIGR00262">
    <property type="entry name" value="trpA"/>
    <property type="match status" value="1"/>
</dbReference>
<dbReference type="InterPro" id="IPR002028">
    <property type="entry name" value="Trp_synthase_suA"/>
</dbReference>
<dbReference type="InterPro" id="IPR011060">
    <property type="entry name" value="RibuloseP-bd_barrel"/>
</dbReference>
<evidence type="ECO:0000256" key="5">
    <source>
        <dbReference type="ARBA" id="ARBA00023141"/>
    </source>
</evidence>
<dbReference type="Pfam" id="PF00290">
    <property type="entry name" value="Trp_syntA"/>
    <property type="match status" value="1"/>
</dbReference>
<name>A0A6M3WW77_9FLOR</name>
<dbReference type="AlphaFoldDB" id="A0A6M3WW77"/>
<evidence type="ECO:0000256" key="3">
    <source>
        <dbReference type="ARBA" id="ARBA00022605"/>
    </source>
</evidence>
<keyword evidence="4 8" id="KW-0822">Tryptophan biosynthesis</keyword>
<evidence type="ECO:0000256" key="2">
    <source>
        <dbReference type="ARBA" id="ARBA00011270"/>
    </source>
</evidence>
<evidence type="ECO:0000256" key="6">
    <source>
        <dbReference type="ARBA" id="ARBA00023239"/>
    </source>
</evidence>
<evidence type="ECO:0000256" key="1">
    <source>
        <dbReference type="ARBA" id="ARBA00004733"/>
    </source>
</evidence>
<dbReference type="InterPro" id="IPR013785">
    <property type="entry name" value="Aldolase_TIM"/>
</dbReference>
<dbReference type="PANTHER" id="PTHR43406:SF1">
    <property type="entry name" value="TRYPTOPHAN SYNTHASE ALPHA CHAIN, CHLOROPLASTIC"/>
    <property type="match status" value="1"/>
</dbReference>
<sequence length="260" mass="29463">MLNILKKKSTHLKLIPFLTAGYPNMFVCKQSLYALANQGADIIEIGIPYIDALADGPIIQAASKVAIEQGTHFNEVLSMIRNIQRIMTTPFILFTYYNLIFVKGVKQFIIEIAKINVSGLVIPDLPLEEIEYLLTLCQFFKIELILFLTPISSKKRIELILSAPCNCIYLLSDNGVTGFRKQMHRNTSVLIKTIHSQTNKCLLLGFGLHTEEQLISISKEKIHAVVLGSVFIKRFTSFKFNQSINQISYLCKKMKNSLFI</sequence>
<dbReference type="SUPFAM" id="SSF51366">
    <property type="entry name" value="Ribulose-phoshate binding barrel"/>
    <property type="match status" value="1"/>
</dbReference>
<geneLocation type="chloroplast" evidence="10"/>
<dbReference type="GO" id="GO:0004834">
    <property type="term" value="F:tryptophan synthase activity"/>
    <property type="evidence" value="ECO:0007669"/>
    <property type="project" value="UniProtKB-UniRule"/>
</dbReference>
<evidence type="ECO:0000256" key="8">
    <source>
        <dbReference type="HAMAP-Rule" id="MF_00131"/>
    </source>
</evidence>
<reference evidence="10" key="1">
    <citation type="journal article" date="2020" name="J. Phycol.">
        <title>The Organelle Genomes in the Photosynthetic Red Algal Parasite Pterocladiophila hemisphaerica (Florideophyceae, Rhodophyta) Have Elevated Substitution Rates and Extreme Gene Loss in the Plastid Genome.</title>
        <authorList>
            <person name="Preuss M."/>
            <person name="Verbruggen H."/>
            <person name="Zuccarello G.C."/>
        </authorList>
    </citation>
    <scope>NUCLEOTIDE SEQUENCE</scope>
</reference>
<dbReference type="EMBL" id="MT117918">
    <property type="protein sequence ID" value="QJH88394.1"/>
    <property type="molecule type" value="Genomic_DNA"/>
</dbReference>
<protein>
    <recommendedName>
        <fullName evidence="8">Tryptophan synthase alpha chain</fullName>
        <ecNumber evidence="8">4.2.1.20</ecNumber>
    </recommendedName>
</protein>
<dbReference type="HAMAP" id="MF_00131">
    <property type="entry name" value="Trp_synth_alpha"/>
    <property type="match status" value="1"/>
</dbReference>
<accession>A0A6M3WW77</accession>
<comment type="similarity">
    <text evidence="8 9">Belongs to the TrpA family.</text>
</comment>
<proteinExistence type="inferred from homology"/>
<evidence type="ECO:0000313" key="10">
    <source>
        <dbReference type="EMBL" id="QJH88394.1"/>
    </source>
</evidence>
<dbReference type="GO" id="GO:0005829">
    <property type="term" value="C:cytosol"/>
    <property type="evidence" value="ECO:0007669"/>
    <property type="project" value="TreeGrafter"/>
</dbReference>
<dbReference type="Gene3D" id="3.20.20.70">
    <property type="entry name" value="Aldolase class I"/>
    <property type="match status" value="1"/>
</dbReference>
<comment type="subcellular location">
    <subcellularLocation>
        <location evidence="8">Plastid</location>
        <location evidence="8">Chloroplast</location>
    </subcellularLocation>
</comment>
<dbReference type="EC" id="4.2.1.20" evidence="8"/>
<evidence type="ECO:0000256" key="9">
    <source>
        <dbReference type="RuleBase" id="RU003662"/>
    </source>
</evidence>
<keyword evidence="3 8" id="KW-0028">Amino-acid biosynthesis</keyword>
<comment type="pathway">
    <text evidence="1 8">Amino-acid biosynthesis; L-tryptophan biosynthesis; L-tryptophan from chorismate: step 5/5.</text>
</comment>
<dbReference type="UniPathway" id="UPA00035">
    <property type="reaction ID" value="UER00044"/>
</dbReference>
<feature type="active site" description="Proton acceptor" evidence="8">
    <location>
        <position position="55"/>
    </location>
</feature>
<evidence type="ECO:0000256" key="4">
    <source>
        <dbReference type="ARBA" id="ARBA00022822"/>
    </source>
</evidence>
<comment type="catalytic activity">
    <reaction evidence="7 8">
        <text>(1S,2R)-1-C-(indol-3-yl)glycerol 3-phosphate + L-serine = D-glyceraldehyde 3-phosphate + L-tryptophan + H2O</text>
        <dbReference type="Rhea" id="RHEA:10532"/>
        <dbReference type="ChEBI" id="CHEBI:15377"/>
        <dbReference type="ChEBI" id="CHEBI:33384"/>
        <dbReference type="ChEBI" id="CHEBI:57912"/>
        <dbReference type="ChEBI" id="CHEBI:58866"/>
        <dbReference type="ChEBI" id="CHEBI:59776"/>
        <dbReference type="EC" id="4.2.1.20"/>
    </reaction>
</comment>
<feature type="active site" description="Proton acceptor" evidence="8">
    <location>
        <position position="44"/>
    </location>
</feature>
<keyword evidence="6 8" id="KW-0456">Lyase</keyword>
<comment type="function">
    <text evidence="8">The alpha subunit is responsible for the aldol cleavage of indoleglycerol phosphate to indole and glyceraldehyde 3-phosphate.</text>
</comment>